<dbReference type="SUPFAM" id="SSF56281">
    <property type="entry name" value="Metallo-hydrolase/oxidoreductase"/>
    <property type="match status" value="1"/>
</dbReference>
<gene>
    <name evidence="2" type="ORF">FSZ17_02020</name>
</gene>
<evidence type="ECO:0000313" key="2">
    <source>
        <dbReference type="EMBL" id="QED46174.1"/>
    </source>
</evidence>
<dbReference type="AlphaFoldDB" id="A0A5B8YZP7"/>
<proteinExistence type="predicted"/>
<name>A0A5B8YZP7_CYTDA</name>
<dbReference type="InterPro" id="IPR050855">
    <property type="entry name" value="NDM-1-like"/>
</dbReference>
<keyword evidence="2" id="KW-0378">Hydrolase</keyword>
<dbReference type="EMBL" id="CP042593">
    <property type="protein sequence ID" value="QED46174.1"/>
    <property type="molecule type" value="Genomic_DNA"/>
</dbReference>
<dbReference type="InterPro" id="IPR001279">
    <property type="entry name" value="Metallo-B-lactamas"/>
</dbReference>
<feature type="domain" description="Metallo-beta-lactamase" evidence="1">
    <location>
        <begin position="20"/>
        <end position="212"/>
    </location>
</feature>
<dbReference type="Proteomes" id="UP000321555">
    <property type="component" value="Chromosome"/>
</dbReference>
<protein>
    <submittedName>
        <fullName evidence="2">MBL fold metallo-hydrolase</fullName>
    </submittedName>
</protein>
<dbReference type="SMART" id="SM00849">
    <property type="entry name" value="Lactamase_B"/>
    <property type="match status" value="1"/>
</dbReference>
<dbReference type="PANTHER" id="PTHR42951">
    <property type="entry name" value="METALLO-BETA-LACTAMASE DOMAIN-CONTAINING"/>
    <property type="match status" value="1"/>
</dbReference>
<evidence type="ECO:0000313" key="3">
    <source>
        <dbReference type="Proteomes" id="UP000321555"/>
    </source>
</evidence>
<dbReference type="PANTHER" id="PTHR42951:SF9">
    <property type="entry name" value="METAL-DEPENDENT HYDROLASE"/>
    <property type="match status" value="1"/>
</dbReference>
<dbReference type="Pfam" id="PF00753">
    <property type="entry name" value="Lactamase_B"/>
    <property type="match status" value="1"/>
</dbReference>
<dbReference type="CDD" id="cd07721">
    <property type="entry name" value="yflN-like_MBL-fold"/>
    <property type="match status" value="1"/>
</dbReference>
<dbReference type="OrthoDB" id="9802248at2"/>
<evidence type="ECO:0000259" key="1">
    <source>
        <dbReference type="SMART" id="SM00849"/>
    </source>
</evidence>
<accession>A0A5B8YZP7</accession>
<dbReference type="GO" id="GO:0016787">
    <property type="term" value="F:hydrolase activity"/>
    <property type="evidence" value="ECO:0007669"/>
    <property type="project" value="UniProtKB-KW"/>
</dbReference>
<dbReference type="Gene3D" id="3.60.15.10">
    <property type="entry name" value="Ribonuclease Z/Hydroxyacylglutathione hydrolase-like"/>
    <property type="match status" value="1"/>
</dbReference>
<sequence>MKITKVHNVFQLAFMPRLFPVNCYLVEEENGLTLIDAALPYSTKGIFNAARKIGKPIRNIILTHAHADHVGALDELKKLLPEAQVSISFRDSRLLAGDTSLLPHEKNCPIRGGIPKNIKTQPDLLLQEGDRIGSLEVISSPGHTPGSIALLDTRNRSLIVGDAFQTRGGVAVSGTVKPLFPFPALATWDKETALESARKLINCQPNLLAAGHGKMIESPLSIMKQAINQAEVTLEQEGRR</sequence>
<reference evidence="3" key="1">
    <citation type="submission" date="2019-08" db="EMBL/GenBank/DDBJ databases">
        <authorList>
            <person name="Zheng X."/>
        </authorList>
    </citation>
    <scope>NUCLEOTIDE SEQUENCE [LARGE SCALE GENOMIC DNA]</scope>
    <source>
        <strain evidence="3">FJAT-25496</strain>
    </source>
</reference>
<dbReference type="RefSeq" id="WP_057776231.1">
    <property type="nucleotide sequence ID" value="NZ_CP042593.1"/>
</dbReference>
<dbReference type="KEGG" id="bda:FSZ17_02020"/>
<organism evidence="2 3">
    <name type="scientific">Cytobacillus dafuensis</name>
    <name type="common">Bacillus dafuensis</name>
    <dbReference type="NCBI Taxonomy" id="1742359"/>
    <lineage>
        <taxon>Bacteria</taxon>
        <taxon>Bacillati</taxon>
        <taxon>Bacillota</taxon>
        <taxon>Bacilli</taxon>
        <taxon>Bacillales</taxon>
        <taxon>Bacillaceae</taxon>
        <taxon>Cytobacillus</taxon>
    </lineage>
</organism>
<dbReference type="InterPro" id="IPR036866">
    <property type="entry name" value="RibonucZ/Hydroxyglut_hydro"/>
</dbReference>
<keyword evidence="3" id="KW-1185">Reference proteome</keyword>
<dbReference type="STRING" id="1742359.GCA_001439625_01194"/>